<comment type="catalytic activity">
    <reaction evidence="15">
        <text>DNA(n) + a 2'-deoxyribonucleoside 5'-triphosphate = DNA(n+1) + diphosphate</text>
        <dbReference type="Rhea" id="RHEA:22508"/>
        <dbReference type="Rhea" id="RHEA-COMP:17339"/>
        <dbReference type="Rhea" id="RHEA-COMP:17340"/>
        <dbReference type="ChEBI" id="CHEBI:33019"/>
        <dbReference type="ChEBI" id="CHEBI:61560"/>
        <dbReference type="ChEBI" id="CHEBI:173112"/>
        <dbReference type="EC" id="2.7.7.7"/>
    </reaction>
</comment>
<evidence type="ECO:0000313" key="19">
    <source>
        <dbReference type="Proteomes" id="UP000001942"/>
    </source>
</evidence>
<dbReference type="CDD" id="cd08637">
    <property type="entry name" value="DNA_pol_A_pol_I_C"/>
    <property type="match status" value="1"/>
</dbReference>
<evidence type="ECO:0000256" key="3">
    <source>
        <dbReference type="ARBA" id="ARBA00011541"/>
    </source>
</evidence>
<dbReference type="FunFam" id="1.10.150.20:FF:000003">
    <property type="entry name" value="DNA polymerase I"/>
    <property type="match status" value="1"/>
</dbReference>
<dbReference type="PANTHER" id="PTHR10133">
    <property type="entry name" value="DNA POLYMERASE I"/>
    <property type="match status" value="1"/>
</dbReference>
<dbReference type="SUPFAM" id="SSF56672">
    <property type="entry name" value="DNA/RNA polymerases"/>
    <property type="match status" value="1"/>
</dbReference>
<accession>Q2GD93</accession>
<keyword evidence="10" id="KW-0227">DNA damage</keyword>
<evidence type="ECO:0000256" key="11">
    <source>
        <dbReference type="ARBA" id="ARBA00022839"/>
    </source>
</evidence>
<dbReference type="InterPro" id="IPR002298">
    <property type="entry name" value="DNA_polymerase_A"/>
</dbReference>
<dbReference type="eggNOG" id="COG0258">
    <property type="taxonomic scope" value="Bacteria"/>
</dbReference>
<dbReference type="Proteomes" id="UP000001942">
    <property type="component" value="Chromosome"/>
</dbReference>
<evidence type="ECO:0000256" key="12">
    <source>
        <dbReference type="ARBA" id="ARBA00022932"/>
    </source>
</evidence>
<dbReference type="Pfam" id="PF02739">
    <property type="entry name" value="5_3_exonuc_N"/>
    <property type="match status" value="1"/>
</dbReference>
<protein>
    <recommendedName>
        <fullName evidence="5">DNA polymerase I</fullName>
        <ecNumber evidence="4">2.7.7.7</ecNumber>
    </recommendedName>
</protein>
<dbReference type="InterPro" id="IPR012337">
    <property type="entry name" value="RNaseH-like_sf"/>
</dbReference>
<evidence type="ECO:0000256" key="15">
    <source>
        <dbReference type="ARBA" id="ARBA00049244"/>
    </source>
</evidence>
<dbReference type="HOGENOM" id="CLU_004675_0_0_5"/>
<dbReference type="GO" id="GO:0008409">
    <property type="term" value="F:5'-3' exonuclease activity"/>
    <property type="evidence" value="ECO:0007669"/>
    <property type="project" value="InterPro"/>
</dbReference>
<keyword evidence="11" id="KW-0269">Exonuclease</keyword>
<dbReference type="Pfam" id="PF01367">
    <property type="entry name" value="5_3_exonuc"/>
    <property type="match status" value="1"/>
</dbReference>
<keyword evidence="7 18" id="KW-0548">Nucleotidyltransferase</keyword>
<dbReference type="SMART" id="SM00279">
    <property type="entry name" value="HhH2"/>
    <property type="match status" value="1"/>
</dbReference>
<dbReference type="InterPro" id="IPR020045">
    <property type="entry name" value="DNA_polI_H3TH"/>
</dbReference>
<evidence type="ECO:0000256" key="8">
    <source>
        <dbReference type="ARBA" id="ARBA00022705"/>
    </source>
</evidence>
<dbReference type="KEGG" id="nse:NSE_0675"/>
<dbReference type="GO" id="GO:0006302">
    <property type="term" value="P:double-strand break repair"/>
    <property type="evidence" value="ECO:0007669"/>
    <property type="project" value="TreeGrafter"/>
</dbReference>
<dbReference type="SUPFAM" id="SSF47807">
    <property type="entry name" value="5' to 3' exonuclease, C-terminal subdomain"/>
    <property type="match status" value="1"/>
</dbReference>
<dbReference type="EC" id="2.7.7.7" evidence="4"/>
<comment type="subunit">
    <text evidence="3">Single-chain monomer with multiple functions.</text>
</comment>
<name>Q2GD93_EHRS3</name>
<evidence type="ECO:0000313" key="18">
    <source>
        <dbReference type="EMBL" id="ABD46361.1"/>
    </source>
</evidence>
<evidence type="ECO:0000259" key="17">
    <source>
        <dbReference type="SMART" id="SM00482"/>
    </source>
</evidence>
<evidence type="ECO:0000256" key="2">
    <source>
        <dbReference type="ARBA" id="ARBA00007705"/>
    </source>
</evidence>
<dbReference type="Gene3D" id="3.40.50.1010">
    <property type="entry name" value="5'-nuclease"/>
    <property type="match status" value="1"/>
</dbReference>
<keyword evidence="19" id="KW-1185">Reference proteome</keyword>
<dbReference type="SUPFAM" id="SSF88723">
    <property type="entry name" value="PIN domain-like"/>
    <property type="match status" value="1"/>
</dbReference>
<feature type="domain" description="5'-3' exonuclease" evidence="16">
    <location>
        <begin position="1"/>
        <end position="254"/>
    </location>
</feature>
<dbReference type="SUPFAM" id="SSF53098">
    <property type="entry name" value="Ribonuclease H-like"/>
    <property type="match status" value="1"/>
</dbReference>
<dbReference type="STRING" id="222891.NSE_0675"/>
<evidence type="ECO:0000256" key="10">
    <source>
        <dbReference type="ARBA" id="ARBA00022763"/>
    </source>
</evidence>
<dbReference type="PRINTS" id="PR00868">
    <property type="entry name" value="DNAPOLI"/>
</dbReference>
<dbReference type="Gene3D" id="1.20.1060.10">
    <property type="entry name" value="Taq DNA Polymerase, Chain T, domain 4"/>
    <property type="match status" value="1"/>
</dbReference>
<reference evidence="18 19" key="1">
    <citation type="journal article" date="2006" name="PLoS Genet.">
        <title>Comparative genomics of emerging human ehrlichiosis agents.</title>
        <authorList>
            <person name="Dunning Hotopp J.C."/>
            <person name="Lin M."/>
            <person name="Madupu R."/>
            <person name="Crabtree J."/>
            <person name="Angiuoli S.V."/>
            <person name="Eisen J.A."/>
            <person name="Seshadri R."/>
            <person name="Ren Q."/>
            <person name="Wu M."/>
            <person name="Utterback T.R."/>
            <person name="Smith S."/>
            <person name="Lewis M."/>
            <person name="Khouri H."/>
            <person name="Zhang C."/>
            <person name="Niu H."/>
            <person name="Lin Q."/>
            <person name="Ohashi N."/>
            <person name="Zhi N."/>
            <person name="Nelson W."/>
            <person name="Brinkac L.M."/>
            <person name="Dodson R.J."/>
            <person name="Rosovitz M.J."/>
            <person name="Sundaram J."/>
            <person name="Daugherty S.C."/>
            <person name="Davidsen T."/>
            <person name="Durkin A.S."/>
            <person name="Gwinn M."/>
            <person name="Haft D.H."/>
            <person name="Selengut J.D."/>
            <person name="Sullivan S.A."/>
            <person name="Zafar N."/>
            <person name="Zhou L."/>
            <person name="Benahmed F."/>
            <person name="Forberger H."/>
            <person name="Halpin R."/>
            <person name="Mulligan S."/>
            <person name="Robinson J."/>
            <person name="White O."/>
            <person name="Rikihisa Y."/>
            <person name="Tettelin H."/>
        </authorList>
    </citation>
    <scope>NUCLEOTIDE SEQUENCE [LARGE SCALE GENOMIC DNA]</scope>
    <source>
        <strain evidence="19">ATCC VR-367 / Miyayama</strain>
    </source>
</reference>
<dbReference type="InterPro" id="IPR043502">
    <property type="entry name" value="DNA/RNA_pol_sf"/>
</dbReference>
<feature type="domain" description="DNA-directed DNA polymerase family A palm" evidence="17">
    <location>
        <begin position="577"/>
        <end position="778"/>
    </location>
</feature>
<dbReference type="CDD" id="cd09898">
    <property type="entry name" value="H3TH_53EXO"/>
    <property type="match status" value="1"/>
</dbReference>
<dbReference type="GO" id="GO:0006261">
    <property type="term" value="P:DNA-templated DNA replication"/>
    <property type="evidence" value="ECO:0007669"/>
    <property type="project" value="InterPro"/>
</dbReference>
<dbReference type="AlphaFoldDB" id="Q2GD93"/>
<keyword evidence="13" id="KW-0238">DNA-binding</keyword>
<dbReference type="SMART" id="SM00482">
    <property type="entry name" value="POLAc"/>
    <property type="match status" value="1"/>
</dbReference>
<organism evidence="18 19">
    <name type="scientific">Ehrlichia sennetsu (strain ATCC VR-367 / Miyayama)</name>
    <name type="common">Neorickettsia sennetsu</name>
    <dbReference type="NCBI Taxonomy" id="222891"/>
    <lineage>
        <taxon>Bacteria</taxon>
        <taxon>Pseudomonadati</taxon>
        <taxon>Pseudomonadota</taxon>
        <taxon>Alphaproteobacteria</taxon>
        <taxon>Rickettsiales</taxon>
        <taxon>Anaplasmataceae</taxon>
        <taxon>Ehrlichia</taxon>
    </lineage>
</organism>
<evidence type="ECO:0000256" key="14">
    <source>
        <dbReference type="ARBA" id="ARBA00023204"/>
    </source>
</evidence>
<keyword evidence="14" id="KW-0234">DNA repair</keyword>
<dbReference type="Gene3D" id="3.30.70.370">
    <property type="match status" value="1"/>
</dbReference>
<comment type="function">
    <text evidence="1">In addition to polymerase activity, this DNA polymerase exhibits 5'-3' exonuclease activity.</text>
</comment>
<gene>
    <name evidence="18" type="primary">polA</name>
    <name evidence="18" type="ordered locus">NSE_0675</name>
</gene>
<dbReference type="Pfam" id="PF00476">
    <property type="entry name" value="DNA_pol_A"/>
    <property type="match status" value="1"/>
</dbReference>
<dbReference type="Gene3D" id="1.10.150.20">
    <property type="entry name" value="5' to 3' exonuclease, C-terminal subdomain"/>
    <property type="match status" value="2"/>
</dbReference>
<evidence type="ECO:0000256" key="1">
    <source>
        <dbReference type="ARBA" id="ARBA00002703"/>
    </source>
</evidence>
<dbReference type="InterPro" id="IPR036279">
    <property type="entry name" value="5-3_exonuclease_C_sf"/>
</dbReference>
<proteinExistence type="inferred from homology"/>
<dbReference type="InterPro" id="IPR002421">
    <property type="entry name" value="5-3_exonuclease"/>
</dbReference>
<keyword evidence="9" id="KW-0540">Nuclease</keyword>
<evidence type="ECO:0000256" key="9">
    <source>
        <dbReference type="ARBA" id="ARBA00022722"/>
    </source>
</evidence>
<evidence type="ECO:0000259" key="16">
    <source>
        <dbReference type="SMART" id="SM00475"/>
    </source>
</evidence>
<evidence type="ECO:0000256" key="7">
    <source>
        <dbReference type="ARBA" id="ARBA00022695"/>
    </source>
</evidence>
<keyword evidence="8" id="KW-0235">DNA replication</keyword>
<dbReference type="PANTHER" id="PTHR10133:SF27">
    <property type="entry name" value="DNA POLYMERASE NU"/>
    <property type="match status" value="1"/>
</dbReference>
<dbReference type="SMART" id="SM00475">
    <property type="entry name" value="53EXOc"/>
    <property type="match status" value="1"/>
</dbReference>
<dbReference type="EMBL" id="CP000237">
    <property type="protein sequence ID" value="ABD46361.1"/>
    <property type="molecule type" value="Genomic_DNA"/>
</dbReference>
<dbReference type="RefSeq" id="WP_011452059.1">
    <property type="nucleotide sequence ID" value="NC_007798.1"/>
</dbReference>
<keyword evidence="6 18" id="KW-0808">Transferase</keyword>
<dbReference type="InterPro" id="IPR008918">
    <property type="entry name" value="HhH2"/>
</dbReference>
<comment type="similarity">
    <text evidence="2">Belongs to the DNA polymerase type-A family.</text>
</comment>
<dbReference type="InterPro" id="IPR020046">
    <property type="entry name" value="5-3_exonucl_a-hlix_arch_N"/>
</dbReference>
<dbReference type="CDD" id="cd09859">
    <property type="entry name" value="PIN_53EXO"/>
    <property type="match status" value="1"/>
</dbReference>
<dbReference type="OrthoDB" id="9806424at2"/>
<evidence type="ECO:0000256" key="13">
    <source>
        <dbReference type="ARBA" id="ARBA00023125"/>
    </source>
</evidence>
<keyword evidence="12" id="KW-0239">DNA-directed DNA polymerase</keyword>
<keyword evidence="11" id="KW-0378">Hydrolase</keyword>
<dbReference type="InterPro" id="IPR029060">
    <property type="entry name" value="PIN-like_dom_sf"/>
</dbReference>
<dbReference type="GO" id="GO:0003677">
    <property type="term" value="F:DNA binding"/>
    <property type="evidence" value="ECO:0007669"/>
    <property type="project" value="UniProtKB-KW"/>
</dbReference>
<dbReference type="GO" id="GO:0003887">
    <property type="term" value="F:DNA-directed DNA polymerase activity"/>
    <property type="evidence" value="ECO:0007669"/>
    <property type="project" value="UniProtKB-KW"/>
</dbReference>
<evidence type="ECO:0000256" key="4">
    <source>
        <dbReference type="ARBA" id="ARBA00012417"/>
    </source>
</evidence>
<sequence length="829" mass="94012">MSETLMIIDAYNFLFSAYFALPNLTHNELPVGAVYGFLNILLKHLRTKPEYLVVALDHGKSTFRETIYNNYKANRPPVPGNLTPQFALLRECVDVLNLNPLEIEGFEADDVIATLVRKFSKSDLKIKILSTDKDLMQLVNENVHVINPIKNRIIGVNEVKEKFGVFPTQMTDFLSLVGDTSDNIPGVPGIGVKTAAKLLNTFGAIENFRLNEISPARIKESLLRHHDQLTLSKRLVSLVDDINIQCSLDCIRYQQQDGTKLLAFLEKYGFKNLIPKLVKSTPKQLLHITKSTNKINDFSLSAKYEGQITIYKNGEKTIFSTREASIIGDLNMLQDLFTDRSIKKIFHSDNIPHPDPTNDSFEDLKVIAYPLNTLNTDLEYLFSHYLGETSREAFHKRLNELYEKLCNAMFTEKVLTLYYKVDKPLINAIKHMEKNGISLDVEQLLSLSTQISGKLEEIESKIFDIAGKTFSLQSPKQLGKVLFEEMQIPVQKKLKSGLSSTDNEVLTSLSIQGYEIADYLLSWRHYIKLKTAYIDPLLLKVNPNEEKHRISTTYSATLTLTGRLSSSNPNLQNIPREKEIRKIFTAKEGHHFLCADYSQIELRILAYIANVERLKCALASGTDLHTLTASQIFKTDKITPDLRNKAKAVNFGIVYGITNFGLSKQLAISKEEAASYIQKYFDEYPEIKIYMNHIRNQARKDTYVKTMMNRKCPIQNINSNNRTISLVAERSAINAPIQGTAADIIRTAMVRMAQEKELLSHMVMQVHDELVFELETDVIQQLAKKIKRIMEESHGIPLLVELKHGPNLGELEDLKLERSQAPQQGGQGG</sequence>
<dbReference type="InterPro" id="IPR001098">
    <property type="entry name" value="DNA-dir_DNA_pol_A_palm_dom"/>
</dbReference>
<evidence type="ECO:0000256" key="6">
    <source>
        <dbReference type="ARBA" id="ARBA00022679"/>
    </source>
</evidence>
<evidence type="ECO:0000256" key="5">
    <source>
        <dbReference type="ARBA" id="ARBA00020311"/>
    </source>
</evidence>
<dbReference type="eggNOG" id="COG0749">
    <property type="taxonomic scope" value="Bacteria"/>
</dbReference>
<dbReference type="FunFam" id="1.10.150.20:FF:000002">
    <property type="entry name" value="DNA polymerase I"/>
    <property type="match status" value="1"/>
</dbReference>